<evidence type="ECO:0000256" key="3">
    <source>
        <dbReference type="ARBA" id="ARBA00022692"/>
    </source>
</evidence>
<evidence type="ECO:0000256" key="1">
    <source>
        <dbReference type="ARBA" id="ARBA00004479"/>
    </source>
</evidence>
<dbReference type="PRINTS" id="PR01472">
    <property type="entry name" value="ICAMVCAM1"/>
</dbReference>
<dbReference type="GO" id="GO:0016020">
    <property type="term" value="C:membrane"/>
    <property type="evidence" value="ECO:0007669"/>
    <property type="project" value="UniProtKB-SubCell"/>
</dbReference>
<keyword evidence="10" id="KW-0325">Glycoprotein</keyword>
<dbReference type="InterPro" id="IPR047012">
    <property type="entry name" value="ICAM_VCAM"/>
</dbReference>
<dbReference type="PROSITE" id="PS50835">
    <property type="entry name" value="IG_LIKE"/>
    <property type="match status" value="1"/>
</dbReference>
<dbReference type="SUPFAM" id="SSF48726">
    <property type="entry name" value="Immunoglobulin"/>
    <property type="match status" value="4"/>
</dbReference>
<keyword evidence="9" id="KW-1015">Disulfide bond</keyword>
<feature type="transmembrane region" description="Helical" evidence="13">
    <location>
        <begin position="481"/>
        <end position="505"/>
    </location>
</feature>
<proteinExistence type="inferred from homology"/>
<dbReference type="GO" id="GO:0098609">
    <property type="term" value="P:cell-cell adhesion"/>
    <property type="evidence" value="ECO:0007669"/>
    <property type="project" value="InterPro"/>
</dbReference>
<dbReference type="OrthoDB" id="5843397at2759"/>
<keyword evidence="17" id="KW-1185">Reference proteome</keyword>
<keyword evidence="5" id="KW-0677">Repeat</keyword>
<dbReference type="RefSeq" id="XP_028678879.1">
    <property type="nucleotide sequence ID" value="XM_028823046.2"/>
</dbReference>
<evidence type="ECO:0000256" key="11">
    <source>
        <dbReference type="ARBA" id="ARBA00023319"/>
    </source>
</evidence>
<evidence type="ECO:0000256" key="2">
    <source>
        <dbReference type="ARBA" id="ARBA00005925"/>
    </source>
</evidence>
<keyword evidence="3 13" id="KW-0812">Transmembrane</keyword>
<evidence type="ECO:0000256" key="5">
    <source>
        <dbReference type="ARBA" id="ARBA00022737"/>
    </source>
</evidence>
<dbReference type="Pfam" id="PF03921">
    <property type="entry name" value="ICAM_N"/>
    <property type="match status" value="1"/>
</dbReference>
<dbReference type="Pfam" id="PF13927">
    <property type="entry name" value="Ig_3"/>
    <property type="match status" value="1"/>
</dbReference>
<evidence type="ECO:0000256" key="14">
    <source>
        <dbReference type="SAM" id="SignalP"/>
    </source>
</evidence>
<dbReference type="AlphaFoldDB" id="A0A8C4SZV5"/>
<dbReference type="PANTHER" id="PTHR13771:SF9">
    <property type="entry name" value="INTERCELLULAR ADHESION MOLECULE 5"/>
    <property type="match status" value="1"/>
</dbReference>
<feature type="domain" description="Ig-like" evidence="15">
    <location>
        <begin position="400"/>
        <end position="475"/>
    </location>
</feature>
<dbReference type="InterPro" id="IPR036179">
    <property type="entry name" value="Ig-like_dom_sf"/>
</dbReference>
<dbReference type="Proteomes" id="UP000694620">
    <property type="component" value="Chromosome 17"/>
</dbReference>
<dbReference type="GeneTree" id="ENSGT00940000159005"/>
<protein>
    <submittedName>
        <fullName evidence="16">Intercellular adhesion molecule 1-like</fullName>
    </submittedName>
</protein>
<accession>A0A8C4SZV5</accession>
<comment type="similarity">
    <text evidence="2">Belongs to the immunoglobulin superfamily. ICAM family.</text>
</comment>
<reference evidence="16" key="3">
    <citation type="submission" date="2025-09" db="UniProtKB">
        <authorList>
            <consortium name="Ensembl"/>
        </authorList>
    </citation>
    <scope>IDENTIFICATION</scope>
</reference>
<evidence type="ECO:0000256" key="4">
    <source>
        <dbReference type="ARBA" id="ARBA00022729"/>
    </source>
</evidence>
<feature type="region of interest" description="Disordered" evidence="12">
    <location>
        <begin position="516"/>
        <end position="544"/>
    </location>
</feature>
<dbReference type="GO" id="GO:0005178">
    <property type="term" value="F:integrin binding"/>
    <property type="evidence" value="ECO:0007669"/>
    <property type="project" value="InterPro"/>
</dbReference>
<evidence type="ECO:0000256" key="13">
    <source>
        <dbReference type="SAM" id="Phobius"/>
    </source>
</evidence>
<dbReference type="InterPro" id="IPR003598">
    <property type="entry name" value="Ig_sub2"/>
</dbReference>
<dbReference type="Gene3D" id="2.60.40.10">
    <property type="entry name" value="Immunoglobulins"/>
    <property type="match status" value="4"/>
</dbReference>
<keyword evidence="6" id="KW-0130">Cell adhesion</keyword>
<keyword evidence="11" id="KW-0393">Immunoglobulin domain</keyword>
<feature type="chain" id="PRO_5034715832" evidence="14">
    <location>
        <begin position="22"/>
        <end position="544"/>
    </location>
</feature>
<dbReference type="SMART" id="SM00408">
    <property type="entry name" value="IGc2"/>
    <property type="match status" value="1"/>
</dbReference>
<comment type="subcellular location">
    <subcellularLocation>
        <location evidence="1">Membrane</location>
        <topology evidence="1">Single-pass type I membrane protein</topology>
    </subcellularLocation>
</comment>
<evidence type="ECO:0000256" key="6">
    <source>
        <dbReference type="ARBA" id="ARBA00022889"/>
    </source>
</evidence>
<gene>
    <name evidence="16" type="primary">LOC114667662</name>
</gene>
<evidence type="ECO:0000256" key="7">
    <source>
        <dbReference type="ARBA" id="ARBA00022989"/>
    </source>
</evidence>
<feature type="signal peptide" evidence="14">
    <location>
        <begin position="1"/>
        <end position="21"/>
    </location>
</feature>
<evidence type="ECO:0000259" key="15">
    <source>
        <dbReference type="PROSITE" id="PS50835"/>
    </source>
</evidence>
<dbReference type="InterPro" id="IPR003987">
    <property type="entry name" value="ICAM_VCAM_N"/>
</dbReference>
<evidence type="ECO:0000256" key="9">
    <source>
        <dbReference type="ARBA" id="ARBA00023157"/>
    </source>
</evidence>
<dbReference type="InterPro" id="IPR007110">
    <property type="entry name" value="Ig-like_dom"/>
</dbReference>
<evidence type="ECO:0000256" key="8">
    <source>
        <dbReference type="ARBA" id="ARBA00023136"/>
    </source>
</evidence>
<evidence type="ECO:0000256" key="10">
    <source>
        <dbReference type="ARBA" id="ARBA00023180"/>
    </source>
</evidence>
<name>A0A8C4SZV5_ERPCA</name>
<evidence type="ECO:0000313" key="17">
    <source>
        <dbReference type="Proteomes" id="UP000694620"/>
    </source>
</evidence>
<keyword evidence="8 13" id="KW-0472">Membrane</keyword>
<dbReference type="GeneID" id="114667662"/>
<feature type="compositionally biased region" description="Polar residues" evidence="12">
    <location>
        <begin position="522"/>
        <end position="531"/>
    </location>
</feature>
<reference evidence="16" key="1">
    <citation type="submission" date="2021-06" db="EMBL/GenBank/DDBJ databases">
        <authorList>
            <consortium name="Wellcome Sanger Institute Data Sharing"/>
        </authorList>
    </citation>
    <scope>NUCLEOTIDE SEQUENCE [LARGE SCALE GENOMIC DNA]</scope>
</reference>
<reference evidence="16" key="2">
    <citation type="submission" date="2025-08" db="UniProtKB">
        <authorList>
            <consortium name="Ensembl"/>
        </authorList>
    </citation>
    <scope>IDENTIFICATION</scope>
</reference>
<organism evidence="16 17">
    <name type="scientific">Erpetoichthys calabaricus</name>
    <name type="common">Rope fish</name>
    <name type="synonym">Calamoichthys calabaricus</name>
    <dbReference type="NCBI Taxonomy" id="27687"/>
    <lineage>
        <taxon>Eukaryota</taxon>
        <taxon>Metazoa</taxon>
        <taxon>Chordata</taxon>
        <taxon>Craniata</taxon>
        <taxon>Vertebrata</taxon>
        <taxon>Euteleostomi</taxon>
        <taxon>Actinopterygii</taxon>
        <taxon>Polypteriformes</taxon>
        <taxon>Polypteridae</taxon>
        <taxon>Erpetoichthys</taxon>
    </lineage>
</organism>
<dbReference type="PANTHER" id="PTHR13771">
    <property type="entry name" value="INTERCELLULAR ADHESION MOLECULE"/>
    <property type="match status" value="1"/>
</dbReference>
<dbReference type="InterPro" id="IPR013768">
    <property type="entry name" value="ICAM_N"/>
</dbReference>
<keyword evidence="7 13" id="KW-1133">Transmembrane helix</keyword>
<dbReference type="Ensembl" id="ENSECRT00000024230.1">
    <property type="protein sequence ID" value="ENSECRP00000023708.1"/>
    <property type="gene ID" value="ENSECRG00000016064.1"/>
</dbReference>
<keyword evidence="4 14" id="KW-0732">Signal</keyword>
<dbReference type="InterPro" id="IPR013783">
    <property type="entry name" value="Ig-like_fold"/>
</dbReference>
<evidence type="ECO:0000313" key="16">
    <source>
        <dbReference type="Ensembl" id="ENSECRP00000023708.1"/>
    </source>
</evidence>
<sequence length="544" mass="60282">MSLRITIIGLISLFLLPIVLTGTTETCDVEFSSPKVIVRYGDPVNVTCSTNHTDYRATGWEVSVGAVKLEGSNSAVWNVSNLTVWDAEPKCFINLKAPPRQCNKPLNLIIYKLPDKVSIDVPERMAANKPYNVTCRVQSVAPRAYVKVKLNKGNEMLDMKMYTSNNTKIPVDLHETFTIYPSVNDHGKNYSCEVELNFTEKILSSHSEPAVISVVDIKKPKLFLANSTEDIEIGELSLVVCSSQDSFPLQEVEMQVFFNGKEVNSTVKAGLLNATYTQKSAAPVNISCTVSVQNFSETSNLIVRGYNLPIPTIGIPDHIPENDNVDITCHVENQQPVNTTQMLKILGEDLVSTDGKAVIHSYTGQREHNGRTVICLTILQLPTQRVTRGSNTTLNVQYLPVFLKALPVKEDFKSGESLASKITCEADGNPKPEIEWLKDNRSIEPDKSLGQGDEGTYVCEAKNALGTATHIVIITVQSPNILLYVLLITFVIAIGLFTSLFYYIYRKKTKTGEYDVKDIKNPSRNGNVAQNDNKEKHPLQPVKV</sequence>
<evidence type="ECO:0000256" key="12">
    <source>
        <dbReference type="SAM" id="MobiDB-lite"/>
    </source>
</evidence>